<feature type="transmembrane region" description="Helical" evidence="5">
    <location>
        <begin position="112"/>
        <end position="133"/>
    </location>
</feature>
<feature type="domain" description="GtrA/DPMS transmembrane" evidence="6">
    <location>
        <begin position="68"/>
        <end position="165"/>
    </location>
</feature>
<gene>
    <name evidence="7" type="ORF">NEF87_004354</name>
</gene>
<proteinExistence type="predicted"/>
<feature type="transmembrane region" description="Helical" evidence="5">
    <location>
        <begin position="75"/>
        <end position="92"/>
    </location>
</feature>
<organism evidence="7 8">
    <name type="scientific">Candidatus Lokiarchaeum ossiferum</name>
    <dbReference type="NCBI Taxonomy" id="2951803"/>
    <lineage>
        <taxon>Archaea</taxon>
        <taxon>Promethearchaeati</taxon>
        <taxon>Promethearchaeota</taxon>
        <taxon>Promethearchaeia</taxon>
        <taxon>Promethearchaeales</taxon>
        <taxon>Promethearchaeaceae</taxon>
        <taxon>Candidatus Lokiarchaeum</taxon>
    </lineage>
</organism>
<evidence type="ECO:0000313" key="8">
    <source>
        <dbReference type="Proteomes" id="UP001208689"/>
    </source>
</evidence>
<dbReference type="Pfam" id="PF04138">
    <property type="entry name" value="GtrA_DPMS_TM"/>
    <property type="match status" value="1"/>
</dbReference>
<feature type="transmembrane region" description="Helical" evidence="5">
    <location>
        <begin position="21"/>
        <end position="42"/>
    </location>
</feature>
<evidence type="ECO:0000256" key="1">
    <source>
        <dbReference type="ARBA" id="ARBA00004141"/>
    </source>
</evidence>
<evidence type="ECO:0000256" key="2">
    <source>
        <dbReference type="ARBA" id="ARBA00022692"/>
    </source>
</evidence>
<sequence>MEESFDDPPPKDKFPEIIKQAILYFSFAIAMIILNILVQNLFEQIIFPFVDLKLGDRDFFKNIILSTNPYNIPELIGSIFAVGITYVIKFVLDKLFVFKKTDTTLKQTSKEFSVYLLLAVLTTLENLGIQFILGIVTIWALNLRIGIALTCGYITKFFLDKRFVFNDQS</sequence>
<comment type="subcellular location">
    <subcellularLocation>
        <location evidence="1">Membrane</location>
        <topology evidence="1">Multi-pass membrane protein</topology>
    </subcellularLocation>
</comment>
<keyword evidence="8" id="KW-1185">Reference proteome</keyword>
<accession>A0ABY6HX12</accession>
<dbReference type="EMBL" id="CP104013">
    <property type="protein sequence ID" value="UYP48069.1"/>
    <property type="molecule type" value="Genomic_DNA"/>
</dbReference>
<evidence type="ECO:0000256" key="3">
    <source>
        <dbReference type="ARBA" id="ARBA00022989"/>
    </source>
</evidence>
<evidence type="ECO:0000313" key="7">
    <source>
        <dbReference type="EMBL" id="UYP48069.1"/>
    </source>
</evidence>
<keyword evidence="3 5" id="KW-1133">Transmembrane helix</keyword>
<keyword evidence="2 5" id="KW-0812">Transmembrane</keyword>
<dbReference type="Proteomes" id="UP001208689">
    <property type="component" value="Chromosome"/>
</dbReference>
<name>A0ABY6HX12_9ARCH</name>
<feature type="transmembrane region" description="Helical" evidence="5">
    <location>
        <begin position="139"/>
        <end position="159"/>
    </location>
</feature>
<evidence type="ECO:0000259" key="6">
    <source>
        <dbReference type="Pfam" id="PF04138"/>
    </source>
</evidence>
<evidence type="ECO:0000256" key="4">
    <source>
        <dbReference type="ARBA" id="ARBA00023136"/>
    </source>
</evidence>
<dbReference type="InterPro" id="IPR007267">
    <property type="entry name" value="GtrA_DPMS_TM"/>
</dbReference>
<protein>
    <recommendedName>
        <fullName evidence="6">GtrA/DPMS transmembrane domain-containing protein</fullName>
    </recommendedName>
</protein>
<evidence type="ECO:0000256" key="5">
    <source>
        <dbReference type="SAM" id="Phobius"/>
    </source>
</evidence>
<keyword evidence="4 5" id="KW-0472">Membrane</keyword>
<reference evidence="7" key="1">
    <citation type="submission" date="2022-09" db="EMBL/GenBank/DDBJ databases">
        <title>Actin cytoskeleton and complex cell architecture in an #Asgard archaeon.</title>
        <authorList>
            <person name="Ponce Toledo R.I."/>
            <person name="Schleper C."/>
            <person name="Rodrigues Oliveira T."/>
            <person name="Wollweber F."/>
            <person name="Xu J."/>
            <person name="Rittmann S."/>
            <person name="Klingl A."/>
            <person name="Pilhofer M."/>
        </authorList>
    </citation>
    <scope>NUCLEOTIDE SEQUENCE</scope>
    <source>
        <strain evidence="7">B-35</strain>
    </source>
</reference>